<proteinExistence type="predicted"/>
<dbReference type="AlphaFoldDB" id="A0A1C4AV01"/>
<name>A0A1C4AV01_9GAMM</name>
<dbReference type="Proteomes" id="UP000199698">
    <property type="component" value="Unassembled WGS sequence"/>
</dbReference>
<keyword evidence="2" id="KW-1185">Reference proteome</keyword>
<organism evidence="1 2">
    <name type="scientific">Gilliamella intestini</name>
    <dbReference type="NCBI Taxonomy" id="1798183"/>
    <lineage>
        <taxon>Bacteria</taxon>
        <taxon>Pseudomonadati</taxon>
        <taxon>Pseudomonadota</taxon>
        <taxon>Gammaproteobacteria</taxon>
        <taxon>Orbales</taxon>
        <taxon>Orbaceae</taxon>
        <taxon>Gilliamella</taxon>
    </lineage>
</organism>
<dbReference type="OrthoDB" id="5444681at2"/>
<dbReference type="InterPro" id="IPR010352">
    <property type="entry name" value="DUF945"/>
</dbReference>
<protein>
    <submittedName>
        <fullName evidence="1">Uncharacterized conserved protein YdgA, DUF945 family</fullName>
    </submittedName>
</protein>
<sequence length="429" mass="47852">MKKTTLAIGIVAVLGIAYVGTAWYTGNIIERDIDNQLALINNKANQLENNLTFSITKSHYEKGIFSTKLHLTVTASENNSFYGEDTAPTTLFDDNVTIHHGPFPIVALAEGTFAPQMAWLEYEMSEQISPQLWKLAGNQPFITGHVGMSYGKYLTVKLKNKAIEVGQNEIPILNGTLSLGKGSYTFSGYTSGTDISSKIEIDKFSFNHFQLFRADPTLVVVNKFVMNHNANLNSDTNTAEGSLSSHIDSIIYGQHNLGTVSLDFDFQGFDKQLFNYQIGMNYPDSDLNDIDKKHNIRFSLNKFNWQTSSGDINANLMFDISDFNSEVLDKEDYEKINALKFKLEAPFDVLARLSAQIKSPDTNDITSQIAEEKQNIQQMSGFLVHKSPFLTLSNGKTDGIYSDVSLTKDGDEVNVNGKKVSKEEFFDNL</sequence>
<dbReference type="Pfam" id="PF06097">
    <property type="entry name" value="DUF945"/>
    <property type="match status" value="1"/>
</dbReference>
<dbReference type="STRING" id="1798183.GA0061080_101423"/>
<gene>
    <name evidence="1" type="ORF">GA0061080_101423</name>
</gene>
<reference evidence="2" key="1">
    <citation type="submission" date="2016-08" db="EMBL/GenBank/DDBJ databases">
        <authorList>
            <person name="Varghese N."/>
            <person name="Submissions Spin"/>
        </authorList>
    </citation>
    <scope>NUCLEOTIDE SEQUENCE [LARGE SCALE GENOMIC DNA]</scope>
    <source>
        <strain evidence="2">R-53144</strain>
    </source>
</reference>
<dbReference type="EMBL" id="FMBA01000014">
    <property type="protein sequence ID" value="SCB98462.1"/>
    <property type="molecule type" value="Genomic_DNA"/>
</dbReference>
<accession>A0A1C4AV01</accession>
<evidence type="ECO:0000313" key="1">
    <source>
        <dbReference type="EMBL" id="SCB98462.1"/>
    </source>
</evidence>
<dbReference type="RefSeq" id="WP_091122234.1">
    <property type="nucleotide sequence ID" value="NZ_FMBA01000014.1"/>
</dbReference>
<evidence type="ECO:0000313" key="2">
    <source>
        <dbReference type="Proteomes" id="UP000199698"/>
    </source>
</evidence>